<gene>
    <name evidence="2" type="ORF">OHK93_002037</name>
</gene>
<proteinExistence type="predicted"/>
<comment type="caution">
    <text evidence="2">The sequence shown here is derived from an EMBL/GenBank/DDBJ whole genome shotgun (WGS) entry which is preliminary data.</text>
</comment>
<dbReference type="EMBL" id="JAPUFD010000012">
    <property type="protein sequence ID" value="MDI1490832.1"/>
    <property type="molecule type" value="Genomic_DNA"/>
</dbReference>
<sequence length="220" mass="24427">MSYTVQVIRACITFLLFFLPQGHGLTLLPPINIGTQSAPQNFYSASIFNATNFGITSVLYPYSASWRSIHRPDLDRTVAFAKHLLSPRPPHTRTTYFSASSYLDYGNGTVERSSVRLVAKDGVQIRGALPQQWRPLYNNETALGIDVMNFVIQQNVSGEPLIDHAWQMGYLDRERGKNVWVGWLIVERDPVDSETTRPDGGLLVNLGSASVTTPALDATV</sequence>
<dbReference type="AlphaFoldDB" id="A0AA43U006"/>
<keyword evidence="3" id="KW-1185">Reference proteome</keyword>
<dbReference type="Proteomes" id="UP001161017">
    <property type="component" value="Unassembled WGS sequence"/>
</dbReference>
<accession>A0AA43U006</accession>
<keyword evidence="1" id="KW-0732">Signal</keyword>
<reference evidence="2" key="1">
    <citation type="journal article" date="2023" name="Genome Biol. Evol.">
        <title>First Whole Genome Sequence and Flow Cytometry Genome Size Data for the Lichen-Forming Fungus Ramalina farinacea (Ascomycota).</title>
        <authorList>
            <person name="Llewellyn T."/>
            <person name="Mian S."/>
            <person name="Hill R."/>
            <person name="Leitch I.J."/>
            <person name="Gaya E."/>
        </authorList>
    </citation>
    <scope>NUCLEOTIDE SEQUENCE</scope>
    <source>
        <strain evidence="2">LIQ254RAFAR</strain>
    </source>
</reference>
<name>A0AA43U006_9LECA</name>
<feature type="signal peptide" evidence="1">
    <location>
        <begin position="1"/>
        <end position="24"/>
    </location>
</feature>
<feature type="chain" id="PRO_5041291053" evidence="1">
    <location>
        <begin position="25"/>
        <end position="220"/>
    </location>
</feature>
<evidence type="ECO:0000313" key="2">
    <source>
        <dbReference type="EMBL" id="MDI1490832.1"/>
    </source>
</evidence>
<evidence type="ECO:0000313" key="3">
    <source>
        <dbReference type="Proteomes" id="UP001161017"/>
    </source>
</evidence>
<evidence type="ECO:0000256" key="1">
    <source>
        <dbReference type="SAM" id="SignalP"/>
    </source>
</evidence>
<organism evidence="2 3">
    <name type="scientific">Ramalina farinacea</name>
    <dbReference type="NCBI Taxonomy" id="258253"/>
    <lineage>
        <taxon>Eukaryota</taxon>
        <taxon>Fungi</taxon>
        <taxon>Dikarya</taxon>
        <taxon>Ascomycota</taxon>
        <taxon>Pezizomycotina</taxon>
        <taxon>Lecanoromycetes</taxon>
        <taxon>OSLEUM clade</taxon>
        <taxon>Lecanoromycetidae</taxon>
        <taxon>Lecanorales</taxon>
        <taxon>Lecanorineae</taxon>
        <taxon>Ramalinaceae</taxon>
        <taxon>Ramalina</taxon>
    </lineage>
</organism>
<protein>
    <submittedName>
        <fullName evidence="2">Uncharacterized protein</fullName>
    </submittedName>
</protein>